<name>K8P805_9BRAD</name>
<organism evidence="1 2">
    <name type="scientific">Afipia broomeae ATCC 49717</name>
    <dbReference type="NCBI Taxonomy" id="883078"/>
    <lineage>
        <taxon>Bacteria</taxon>
        <taxon>Pseudomonadati</taxon>
        <taxon>Pseudomonadota</taxon>
        <taxon>Alphaproteobacteria</taxon>
        <taxon>Hyphomicrobiales</taxon>
        <taxon>Nitrobacteraceae</taxon>
        <taxon>Afipia</taxon>
    </lineage>
</organism>
<dbReference type="Pfam" id="PF12276">
    <property type="entry name" value="DUF3617"/>
    <property type="match status" value="1"/>
</dbReference>
<dbReference type="eggNOG" id="ENOG5030GJ5">
    <property type="taxonomic scope" value="Bacteria"/>
</dbReference>
<dbReference type="Proteomes" id="UP000001096">
    <property type="component" value="Unassembled WGS sequence"/>
</dbReference>
<sequence>MQQCTDATTEKEMAATFGPVAKEMCSRHEMAKTATGLVVDSTCKIGNMTSVSHTEFNGDFNSAYTVTTTSKNSGGPAGMPAETTNVLEAKWIGACKADQKPGDILMPGGMKMNIRDMKAMRPKQ</sequence>
<dbReference type="HOGENOM" id="CLU_117531_0_0_5"/>
<dbReference type="RefSeq" id="WP_006022031.1">
    <property type="nucleotide sequence ID" value="NZ_KB375283.1"/>
</dbReference>
<evidence type="ECO:0000313" key="2">
    <source>
        <dbReference type="Proteomes" id="UP000001096"/>
    </source>
</evidence>
<accession>K8P805</accession>
<proteinExistence type="predicted"/>
<protein>
    <recommendedName>
        <fullName evidence="3">DUF3617 family protein</fullName>
    </recommendedName>
</protein>
<dbReference type="AlphaFoldDB" id="K8P805"/>
<comment type="caution">
    <text evidence="1">The sequence shown here is derived from an EMBL/GenBank/DDBJ whole genome shotgun (WGS) entry which is preliminary data.</text>
</comment>
<dbReference type="PATRIC" id="fig|883078.3.peg.3443"/>
<keyword evidence="2" id="KW-1185">Reference proteome</keyword>
<dbReference type="EMBL" id="AGWX01000004">
    <property type="protein sequence ID" value="EKS36909.1"/>
    <property type="molecule type" value="Genomic_DNA"/>
</dbReference>
<dbReference type="InterPro" id="IPR022061">
    <property type="entry name" value="DUF3617"/>
</dbReference>
<evidence type="ECO:0000313" key="1">
    <source>
        <dbReference type="EMBL" id="EKS36909.1"/>
    </source>
</evidence>
<gene>
    <name evidence="1" type="ORF">HMPREF9695_03327</name>
</gene>
<reference evidence="1 2" key="1">
    <citation type="submission" date="2012-04" db="EMBL/GenBank/DDBJ databases">
        <title>The Genome Sequence of Afipia broomeae ATCC 49717.</title>
        <authorList>
            <consortium name="The Broad Institute Genome Sequencing Platform"/>
            <person name="Earl A."/>
            <person name="Ward D."/>
            <person name="Feldgarden M."/>
            <person name="Gevers D."/>
            <person name="Huys G."/>
            <person name="Walker B."/>
            <person name="Young S.K."/>
            <person name="Zeng Q."/>
            <person name="Gargeya S."/>
            <person name="Fitzgerald M."/>
            <person name="Haas B."/>
            <person name="Abouelleil A."/>
            <person name="Alvarado L."/>
            <person name="Arachchi H.M."/>
            <person name="Berlin A."/>
            <person name="Chapman S.B."/>
            <person name="Goldberg J."/>
            <person name="Griggs A."/>
            <person name="Gujja S."/>
            <person name="Hansen M."/>
            <person name="Howarth C."/>
            <person name="Imamovic A."/>
            <person name="Larimer J."/>
            <person name="McCowen C."/>
            <person name="Montmayeur A."/>
            <person name="Murphy C."/>
            <person name="Neiman D."/>
            <person name="Pearson M."/>
            <person name="Priest M."/>
            <person name="Roberts A."/>
            <person name="Saif S."/>
            <person name="Shea T."/>
            <person name="Sisk P."/>
            <person name="Sykes S."/>
            <person name="Wortman J."/>
            <person name="Nusbaum C."/>
            <person name="Birren B."/>
        </authorList>
    </citation>
    <scope>NUCLEOTIDE SEQUENCE [LARGE SCALE GENOMIC DNA]</scope>
    <source>
        <strain evidence="1 2">ATCC 49717</strain>
    </source>
</reference>
<evidence type="ECO:0008006" key="3">
    <source>
        <dbReference type="Google" id="ProtNLM"/>
    </source>
</evidence>